<protein>
    <recommendedName>
        <fullName evidence="2">YCII-related domain-containing protein</fullName>
    </recommendedName>
</protein>
<proteinExistence type="predicted"/>
<dbReference type="AlphaFoldDB" id="A0AAU8MP54"/>
<organism evidence="1">
    <name type="scientific">Lysobacter firmicutimachus</name>
    <dbReference type="NCBI Taxonomy" id="1792846"/>
    <lineage>
        <taxon>Bacteria</taxon>
        <taxon>Pseudomonadati</taxon>
        <taxon>Pseudomonadota</taxon>
        <taxon>Gammaproteobacteria</taxon>
        <taxon>Lysobacterales</taxon>
        <taxon>Lysobacteraceae</taxon>
        <taxon>Lysobacter</taxon>
    </lineage>
</organism>
<reference evidence="1" key="1">
    <citation type="submission" date="2024-06" db="EMBL/GenBank/DDBJ databases">
        <authorList>
            <person name="Li S."/>
        </authorList>
    </citation>
    <scope>NUCLEOTIDE SEQUENCE</scope>
    <source>
        <strain evidence="1">SR10</strain>
    </source>
</reference>
<dbReference type="RefSeq" id="WP_363796412.1">
    <property type="nucleotide sequence ID" value="NZ_CP159925.1"/>
</dbReference>
<accession>A0AAU8MP54</accession>
<evidence type="ECO:0000313" key="1">
    <source>
        <dbReference type="EMBL" id="XCO73418.1"/>
    </source>
</evidence>
<dbReference type="EMBL" id="CP159925">
    <property type="protein sequence ID" value="XCO73418.1"/>
    <property type="molecule type" value="Genomic_DNA"/>
</dbReference>
<evidence type="ECO:0008006" key="2">
    <source>
        <dbReference type="Google" id="ProtNLM"/>
    </source>
</evidence>
<gene>
    <name evidence="1" type="ORF">ABU614_13535</name>
</gene>
<name>A0AAU8MP54_9GAMM</name>
<sequence length="117" mass="13059">MNTYVMLFRRNRQQPLAPADELRMKQNIAFWVEQKIDAGHRLVPHSLSTDSHHVGPHSDLVRSDDLLVSGLLFFVADSYEQAVRVAESHPATDFGFSVEMRAWSTPNRAAVAAANAA</sequence>